<dbReference type="InParanoid" id="M4B610"/>
<protein>
    <recommendedName>
        <fullName evidence="1">MER3 helicase-like winged helix domain-containing protein</fullName>
    </recommendedName>
</protein>
<dbReference type="AlphaFoldDB" id="M4B610"/>
<dbReference type="Gene3D" id="1.10.10.10">
    <property type="entry name" value="Winged helix-like DNA-binding domain superfamily/Winged helix DNA-binding domain"/>
    <property type="match status" value="1"/>
</dbReference>
<accession>M4B610</accession>
<keyword evidence="3" id="KW-1185">Reference proteome</keyword>
<dbReference type="SUPFAM" id="SSF158702">
    <property type="entry name" value="Sec63 N-terminal domain-like"/>
    <property type="match status" value="1"/>
</dbReference>
<reference evidence="3" key="1">
    <citation type="journal article" date="2010" name="Science">
        <title>Signatures of adaptation to obligate biotrophy in the Hyaloperonospora arabidopsidis genome.</title>
        <authorList>
            <person name="Baxter L."/>
            <person name="Tripathy S."/>
            <person name="Ishaque N."/>
            <person name="Boot N."/>
            <person name="Cabral A."/>
            <person name="Kemen E."/>
            <person name="Thines M."/>
            <person name="Ah-Fong A."/>
            <person name="Anderson R."/>
            <person name="Badejoko W."/>
            <person name="Bittner-Eddy P."/>
            <person name="Boore J.L."/>
            <person name="Chibucos M.C."/>
            <person name="Coates M."/>
            <person name="Dehal P."/>
            <person name="Delehaunty K."/>
            <person name="Dong S."/>
            <person name="Downton P."/>
            <person name="Dumas B."/>
            <person name="Fabro G."/>
            <person name="Fronick C."/>
            <person name="Fuerstenberg S.I."/>
            <person name="Fulton L."/>
            <person name="Gaulin E."/>
            <person name="Govers F."/>
            <person name="Hughes L."/>
            <person name="Humphray S."/>
            <person name="Jiang R.H."/>
            <person name="Judelson H."/>
            <person name="Kamoun S."/>
            <person name="Kyung K."/>
            <person name="Meijer H."/>
            <person name="Minx P."/>
            <person name="Morris P."/>
            <person name="Nelson J."/>
            <person name="Phuntumart V."/>
            <person name="Qutob D."/>
            <person name="Rehmany A."/>
            <person name="Rougon-Cardoso A."/>
            <person name="Ryden P."/>
            <person name="Torto-Alalibo T."/>
            <person name="Studholme D."/>
            <person name="Wang Y."/>
            <person name="Win J."/>
            <person name="Wood J."/>
            <person name="Clifton S.W."/>
            <person name="Rogers J."/>
            <person name="Van den Ackerveken G."/>
            <person name="Jones J.D."/>
            <person name="McDowell J.M."/>
            <person name="Beynon J."/>
            <person name="Tyler B.M."/>
        </authorList>
    </citation>
    <scope>NUCLEOTIDE SEQUENCE [LARGE SCALE GENOMIC DNA]</scope>
    <source>
        <strain evidence="3">Emoy2</strain>
    </source>
</reference>
<name>M4B610_HYAAE</name>
<dbReference type="VEuPathDB" id="FungiDB:HpaG801710"/>
<reference evidence="2" key="2">
    <citation type="submission" date="2015-06" db="UniProtKB">
        <authorList>
            <consortium name="EnsemblProtists"/>
        </authorList>
    </citation>
    <scope>IDENTIFICATION</scope>
    <source>
        <strain evidence="2">Emoy2</strain>
    </source>
</reference>
<dbReference type="InterPro" id="IPR036388">
    <property type="entry name" value="WH-like_DNA-bd_sf"/>
</dbReference>
<dbReference type="InterPro" id="IPR057842">
    <property type="entry name" value="WH_MER3"/>
</dbReference>
<dbReference type="Pfam" id="PF23445">
    <property type="entry name" value="WHD_SNRNP200"/>
    <property type="match status" value="1"/>
</dbReference>
<dbReference type="EnsemblProtists" id="HpaT801710">
    <property type="protein sequence ID" value="HpaP801710"/>
    <property type="gene ID" value="HpaG801710"/>
</dbReference>
<dbReference type="HOGENOM" id="CLU_964584_0_0_1"/>
<dbReference type="Proteomes" id="UP000011713">
    <property type="component" value="Unassembled WGS sequence"/>
</dbReference>
<evidence type="ECO:0000259" key="1">
    <source>
        <dbReference type="Pfam" id="PF23445"/>
    </source>
</evidence>
<dbReference type="STRING" id="559515.M4B610"/>
<proteinExistence type="predicted"/>
<evidence type="ECO:0000313" key="3">
    <source>
        <dbReference type="Proteomes" id="UP000011713"/>
    </source>
</evidence>
<dbReference type="eggNOG" id="KOG0952">
    <property type="taxonomic scope" value="Eukaryota"/>
</dbReference>
<feature type="domain" description="MER3 helicase-like winged helix" evidence="1">
    <location>
        <begin position="1"/>
        <end position="46"/>
    </location>
</feature>
<evidence type="ECO:0000313" key="2">
    <source>
        <dbReference type="EnsemblProtists" id="HpaP801710"/>
    </source>
</evidence>
<organism evidence="2 3">
    <name type="scientific">Hyaloperonospora arabidopsidis (strain Emoy2)</name>
    <name type="common">Downy mildew agent</name>
    <name type="synonym">Peronospora arabidopsidis</name>
    <dbReference type="NCBI Taxonomy" id="559515"/>
    <lineage>
        <taxon>Eukaryota</taxon>
        <taxon>Sar</taxon>
        <taxon>Stramenopiles</taxon>
        <taxon>Oomycota</taxon>
        <taxon>Peronosporomycetes</taxon>
        <taxon>Peronosporales</taxon>
        <taxon>Peronosporaceae</taxon>
        <taxon>Hyaloperonospora</taxon>
    </lineage>
</organism>
<dbReference type="EMBL" id="JH598461">
    <property type="status" value="NOT_ANNOTATED_CDS"/>
    <property type="molecule type" value="Genomic_DNA"/>
</dbReference>
<sequence>MHHILANHLNAEIAAGLLHTPKDVMDYLSWSLLFQRVLKNPGFYGVGAAVAAIDLPVASGSKQSKHGKQPTEPSKQDELEKFFQQLISTTMQQLESSNCIITSQDSGLPSFEPTFTGKLAAALNLDVRTVSNMLTTLRAASLDKAGSATATNTLLLLRVICESSMELRDIPLRHNEITINLIADVCTKLPDLFFAGICLSQAVVQGRWPDCDDVLPQLPYASQAVVKLSTALISRCRMQHREIRAVDTDEVASEKVWLVCGWTPNEEELGEHAKPVMMILLLMMSIVER</sequence>